<dbReference type="Proteomes" id="UP001347796">
    <property type="component" value="Unassembled WGS sequence"/>
</dbReference>
<feature type="compositionally biased region" description="Polar residues" evidence="1">
    <location>
        <begin position="14"/>
        <end position="34"/>
    </location>
</feature>
<evidence type="ECO:0000313" key="2">
    <source>
        <dbReference type="EMBL" id="KAK6169936.1"/>
    </source>
</evidence>
<protein>
    <recommendedName>
        <fullName evidence="4">Retrotransposon gag domain-containing protein</fullName>
    </recommendedName>
</protein>
<dbReference type="EMBL" id="JAZGQO010000014">
    <property type="protein sequence ID" value="KAK6169936.1"/>
    <property type="molecule type" value="Genomic_DNA"/>
</dbReference>
<gene>
    <name evidence="2" type="ORF">SNE40_018453</name>
</gene>
<feature type="compositionally biased region" description="Low complexity" evidence="1">
    <location>
        <begin position="271"/>
        <end position="280"/>
    </location>
</feature>
<name>A0AAN8J521_PATCE</name>
<evidence type="ECO:0000256" key="1">
    <source>
        <dbReference type="SAM" id="MobiDB-lite"/>
    </source>
</evidence>
<sequence length="330" mass="38681">MSKGVTPENYKYPTRQTKAVQQSKSQSHTSTNTESAYVPTQVIMAGSLNIQLPTFSGLSSENAKSWIQDFNLFYIMHGITDNSKIVSLFSFHLKESAKRWFENLPNDVKQDFKLIQEQFKLSFSSKSHPDIGNIKKQPGESCEQYINRVDKLFHNQNVDFMFIYKLTLNGLYKQYQKDVDIQKPQNWSELKAACALVESHAELPSVAYVTKTDSNSMDKLCEKFGEMLESTQRQNMEMFQSLLRETCAKDNRENTQQRHYKQPYNAKRQRQPSYQPSYQQNYKNKPVQPFNQPYPPQHFGEYNHSRNFYEGKPFCSNCHMYNHTTRDCRK</sequence>
<proteinExistence type="predicted"/>
<comment type="caution">
    <text evidence="2">The sequence shown here is derived from an EMBL/GenBank/DDBJ whole genome shotgun (WGS) entry which is preliminary data.</text>
</comment>
<dbReference type="AlphaFoldDB" id="A0AAN8J521"/>
<organism evidence="2 3">
    <name type="scientific">Patella caerulea</name>
    <name type="common">Rayed Mediterranean limpet</name>
    <dbReference type="NCBI Taxonomy" id="87958"/>
    <lineage>
        <taxon>Eukaryota</taxon>
        <taxon>Metazoa</taxon>
        <taxon>Spiralia</taxon>
        <taxon>Lophotrochozoa</taxon>
        <taxon>Mollusca</taxon>
        <taxon>Gastropoda</taxon>
        <taxon>Patellogastropoda</taxon>
        <taxon>Patelloidea</taxon>
        <taxon>Patellidae</taxon>
        <taxon>Patella</taxon>
    </lineage>
</organism>
<dbReference type="PANTHER" id="PTHR33223:SF6">
    <property type="entry name" value="CCHC-TYPE DOMAIN-CONTAINING PROTEIN"/>
    <property type="match status" value="1"/>
</dbReference>
<feature type="region of interest" description="Disordered" evidence="1">
    <location>
        <begin position="252"/>
        <end position="290"/>
    </location>
</feature>
<accession>A0AAN8J521</accession>
<reference evidence="2 3" key="1">
    <citation type="submission" date="2024-01" db="EMBL/GenBank/DDBJ databases">
        <title>The genome of the rayed Mediterranean limpet Patella caerulea (Linnaeus, 1758).</title>
        <authorList>
            <person name="Anh-Thu Weber A."/>
            <person name="Halstead-Nussloch G."/>
        </authorList>
    </citation>
    <scope>NUCLEOTIDE SEQUENCE [LARGE SCALE GENOMIC DNA]</scope>
    <source>
        <strain evidence="2">AATW-2023a</strain>
        <tissue evidence="2">Whole specimen</tissue>
    </source>
</reference>
<dbReference type="PANTHER" id="PTHR33223">
    <property type="entry name" value="CCHC-TYPE DOMAIN-CONTAINING PROTEIN"/>
    <property type="match status" value="1"/>
</dbReference>
<evidence type="ECO:0008006" key="4">
    <source>
        <dbReference type="Google" id="ProtNLM"/>
    </source>
</evidence>
<feature type="region of interest" description="Disordered" evidence="1">
    <location>
        <begin position="1"/>
        <end position="34"/>
    </location>
</feature>
<keyword evidence="3" id="KW-1185">Reference proteome</keyword>
<evidence type="ECO:0000313" key="3">
    <source>
        <dbReference type="Proteomes" id="UP001347796"/>
    </source>
</evidence>